<dbReference type="Gene3D" id="1.10.10.10">
    <property type="entry name" value="Winged helix-like DNA-binding domain superfamily/Winged helix DNA-binding domain"/>
    <property type="match status" value="1"/>
</dbReference>
<proteinExistence type="inferred from homology"/>
<dbReference type="InterPro" id="IPR005119">
    <property type="entry name" value="LysR_subst-bd"/>
</dbReference>
<organism evidence="6 7">
    <name type="scientific">Albidovulum sediminis</name>
    <dbReference type="NCBI Taxonomy" id="3066345"/>
    <lineage>
        <taxon>Bacteria</taxon>
        <taxon>Pseudomonadati</taxon>
        <taxon>Pseudomonadota</taxon>
        <taxon>Alphaproteobacteria</taxon>
        <taxon>Rhodobacterales</taxon>
        <taxon>Paracoccaceae</taxon>
        <taxon>Albidovulum</taxon>
    </lineage>
</organism>
<dbReference type="PROSITE" id="PS50931">
    <property type="entry name" value="HTH_LYSR"/>
    <property type="match status" value="1"/>
</dbReference>
<keyword evidence="2" id="KW-0805">Transcription regulation</keyword>
<sequence length="303" mass="33369">MRLEWLEDILAVAETGSFSEAAERRHLTQSAFSRRIRIIEDYVGAELFDRARKPVQLRPTTEDQRERIVFAASLLRQLLADLRRGDRRRANRLVIASQHALTTALTPAILQSVQARHEDVFVRLRSANLDECFAMLLARQADIALVYRIHGNEHPIEADYIETLPVGMDRLIPVCSRAAVGIIETARLPEGLPVIAYPAEVFFGQVFEREIMPRLGLAAGVVPKVETALTLAALEMAAVGIGVAWVPASLSAPHVQRGGLVDLSSRLPSCDLQVTAVRLAGAAGRAEVAVWEVLRSLHPQDVS</sequence>
<feature type="domain" description="HTH lysR-type" evidence="5">
    <location>
        <begin position="1"/>
        <end position="60"/>
    </location>
</feature>
<dbReference type="InterPro" id="IPR036390">
    <property type="entry name" value="WH_DNA-bd_sf"/>
</dbReference>
<evidence type="ECO:0000256" key="2">
    <source>
        <dbReference type="ARBA" id="ARBA00023015"/>
    </source>
</evidence>
<dbReference type="PRINTS" id="PR00039">
    <property type="entry name" value="HTHLYSR"/>
</dbReference>
<comment type="similarity">
    <text evidence="1">Belongs to the LysR transcriptional regulatory family.</text>
</comment>
<reference evidence="7" key="1">
    <citation type="submission" date="2023-07" db="EMBL/GenBank/DDBJ databases">
        <title>Defluviimonas sediminis sp. nov., isolated from mangrove sediment.</title>
        <authorList>
            <person name="Liu L."/>
            <person name="Li J."/>
            <person name="Huang Y."/>
            <person name="Pan J."/>
            <person name="Li M."/>
        </authorList>
    </citation>
    <scope>NUCLEOTIDE SEQUENCE [LARGE SCALE GENOMIC DNA]</scope>
    <source>
        <strain evidence="7">FT324</strain>
    </source>
</reference>
<gene>
    <name evidence="6" type="ORF">N5I32_13860</name>
</gene>
<name>A0ABT2NNV7_9RHOB</name>
<evidence type="ECO:0000256" key="3">
    <source>
        <dbReference type="ARBA" id="ARBA00023125"/>
    </source>
</evidence>
<dbReference type="PANTHER" id="PTHR30126">
    <property type="entry name" value="HTH-TYPE TRANSCRIPTIONAL REGULATOR"/>
    <property type="match status" value="1"/>
</dbReference>
<dbReference type="InterPro" id="IPR000847">
    <property type="entry name" value="LysR_HTH_N"/>
</dbReference>
<evidence type="ECO:0000256" key="1">
    <source>
        <dbReference type="ARBA" id="ARBA00009437"/>
    </source>
</evidence>
<evidence type="ECO:0000259" key="5">
    <source>
        <dbReference type="PROSITE" id="PS50931"/>
    </source>
</evidence>
<dbReference type="PANTHER" id="PTHR30126:SF2">
    <property type="entry name" value="HTH-TYPE TRANSCRIPTIONAL REGULATOR YJIE"/>
    <property type="match status" value="1"/>
</dbReference>
<dbReference type="SUPFAM" id="SSF46785">
    <property type="entry name" value="Winged helix' DNA-binding domain"/>
    <property type="match status" value="1"/>
</dbReference>
<dbReference type="SUPFAM" id="SSF53850">
    <property type="entry name" value="Periplasmic binding protein-like II"/>
    <property type="match status" value="1"/>
</dbReference>
<comment type="caution">
    <text evidence="6">The sequence shown here is derived from an EMBL/GenBank/DDBJ whole genome shotgun (WGS) entry which is preliminary data.</text>
</comment>
<dbReference type="Pfam" id="PF00126">
    <property type="entry name" value="HTH_1"/>
    <property type="match status" value="1"/>
</dbReference>
<keyword evidence="3" id="KW-0238">DNA-binding</keyword>
<accession>A0ABT2NNV7</accession>
<evidence type="ECO:0000256" key="4">
    <source>
        <dbReference type="ARBA" id="ARBA00023163"/>
    </source>
</evidence>
<dbReference type="CDD" id="cd05466">
    <property type="entry name" value="PBP2_LTTR_substrate"/>
    <property type="match status" value="1"/>
</dbReference>
<dbReference type="InterPro" id="IPR036388">
    <property type="entry name" value="WH-like_DNA-bd_sf"/>
</dbReference>
<evidence type="ECO:0000313" key="7">
    <source>
        <dbReference type="Proteomes" id="UP001205601"/>
    </source>
</evidence>
<keyword evidence="7" id="KW-1185">Reference proteome</keyword>
<dbReference type="EMBL" id="JAOCQF010000002">
    <property type="protein sequence ID" value="MCT8330607.1"/>
    <property type="molecule type" value="Genomic_DNA"/>
</dbReference>
<dbReference type="Pfam" id="PF03466">
    <property type="entry name" value="LysR_substrate"/>
    <property type="match status" value="1"/>
</dbReference>
<keyword evidence="4" id="KW-0804">Transcription</keyword>
<protein>
    <submittedName>
        <fullName evidence="6">LysR substrate-binding domain-containing protein</fullName>
    </submittedName>
</protein>
<evidence type="ECO:0000313" key="6">
    <source>
        <dbReference type="EMBL" id="MCT8330607.1"/>
    </source>
</evidence>
<dbReference type="Gene3D" id="3.40.190.290">
    <property type="match status" value="1"/>
</dbReference>
<dbReference type="Proteomes" id="UP001205601">
    <property type="component" value="Unassembled WGS sequence"/>
</dbReference>
<dbReference type="RefSeq" id="WP_261496466.1">
    <property type="nucleotide sequence ID" value="NZ_JAOCQF010000002.1"/>
</dbReference>